<dbReference type="AlphaFoldDB" id="A0A3S9PK04"/>
<protein>
    <submittedName>
        <fullName evidence="7">Alpha/beta hydrolase</fullName>
    </submittedName>
</protein>
<feature type="chain" id="PRO_5038970767" evidence="5">
    <location>
        <begin position="29"/>
        <end position="544"/>
    </location>
</feature>
<organism evidence="7 8">
    <name type="scientific">Streptomyces luteoverticillatus</name>
    <name type="common">Streptoverticillium luteoverticillatus</name>
    <dbReference type="NCBI Taxonomy" id="66425"/>
    <lineage>
        <taxon>Bacteria</taxon>
        <taxon>Bacillati</taxon>
        <taxon>Actinomycetota</taxon>
        <taxon>Actinomycetes</taxon>
        <taxon>Kitasatosporales</taxon>
        <taxon>Streptomycetaceae</taxon>
        <taxon>Streptomyces</taxon>
    </lineage>
</organism>
<dbReference type="RefSeq" id="WP_126915275.1">
    <property type="nucleotide sequence ID" value="NZ_CP034587.1"/>
</dbReference>
<dbReference type="SUPFAM" id="SSF53474">
    <property type="entry name" value="alpha/beta-Hydrolases"/>
    <property type="match status" value="1"/>
</dbReference>
<dbReference type="Pfam" id="PF08386">
    <property type="entry name" value="Abhydrolase_4"/>
    <property type="match status" value="1"/>
</dbReference>
<name>A0A3S9PK04_STRLT</name>
<dbReference type="Gene3D" id="3.40.50.1820">
    <property type="entry name" value="alpha/beta hydrolase"/>
    <property type="match status" value="1"/>
</dbReference>
<feature type="domain" description="Peptidase S33 tripeptidyl aminopeptidase-like C-terminal" evidence="6">
    <location>
        <begin position="442"/>
        <end position="543"/>
    </location>
</feature>
<keyword evidence="3 7" id="KW-0378">Hydrolase</keyword>
<dbReference type="PANTHER" id="PTHR43248">
    <property type="entry name" value="2-SUCCINYL-6-HYDROXY-2,4-CYCLOHEXADIENE-1-CARBOXYLATE SYNTHASE"/>
    <property type="match status" value="1"/>
</dbReference>
<dbReference type="InterPro" id="IPR051601">
    <property type="entry name" value="Serine_prot/Carboxylest_S33"/>
</dbReference>
<evidence type="ECO:0000256" key="2">
    <source>
        <dbReference type="ARBA" id="ARBA00022729"/>
    </source>
</evidence>
<dbReference type="InterPro" id="IPR029058">
    <property type="entry name" value="AB_hydrolase_fold"/>
</dbReference>
<evidence type="ECO:0000256" key="5">
    <source>
        <dbReference type="SAM" id="SignalP"/>
    </source>
</evidence>
<accession>A0A3S9PK04</accession>
<keyword evidence="2 5" id="KW-0732">Signal</keyword>
<evidence type="ECO:0000313" key="7">
    <source>
        <dbReference type="EMBL" id="AZQ72759.1"/>
    </source>
</evidence>
<dbReference type="GO" id="GO:0016787">
    <property type="term" value="F:hydrolase activity"/>
    <property type="evidence" value="ECO:0007669"/>
    <property type="project" value="UniProtKB-KW"/>
</dbReference>
<keyword evidence="8" id="KW-1185">Reference proteome</keyword>
<sequence>MDTSRLFRTSGTLAATAALLISAAVSGAAAPGTAAARPRGVGEPGSFASLLPPGAADEQGALPELAPLPTVLPRALRPYYDQRLAWHSCGGKRADFECATLRAPLDYEAPQSHDDVKLAVSRKKATGPGKRLGALMVNPGGPGGSAIGFLQEYAASSYPGAVRDRYDMVAMDPRGVAASQPVTCLSDKEMDAYAQVDTTPDDAAEVRELVAAFKKFAQGCAARSGKLLGHVSTVEAARDMDVLRAVLGDDKLHYVGASYGTFLGATYAGLFPSRVGRLVLDGAMDPGLDARRINRDQTAGFQTALASFAADCAQHEDCPLEGGRTDVAGVRLQQFFQRLDQHPLATGTPRRLTESLATTGVISAMYDETTWPILRKALHNAQTGDGALLLRLSDLYYERDQRGHYTNLMPANSAVNCLDLPPAFRGPAAVRRAVPDFEKASPSLGASFAWSALSCAYWPVRATGGPHRIPARGAAPILVVGTTRDPATPYPWARALASQLSSGRLLTYDGDGHTAYTRGSRCVDGAINDYLLTGTPPPASRRCS</sequence>
<feature type="signal peptide" evidence="5">
    <location>
        <begin position="1"/>
        <end position="28"/>
    </location>
</feature>
<dbReference type="PANTHER" id="PTHR43248:SF29">
    <property type="entry name" value="TRIPEPTIDYL AMINOPEPTIDASE"/>
    <property type="match status" value="1"/>
</dbReference>
<dbReference type="OrthoDB" id="4498590at2"/>
<reference evidence="7 8" key="1">
    <citation type="submission" date="2018-12" db="EMBL/GenBank/DDBJ databases">
        <title>The whole draft genome of Streptomyce luteoverticillatus CGMCC 15060.</title>
        <authorList>
            <person name="Feng Z."/>
            <person name="Chen G."/>
            <person name="Zhang J."/>
            <person name="Zhu H."/>
            <person name="Yu X."/>
            <person name="Zhang W."/>
            <person name="Zhang X."/>
        </authorList>
    </citation>
    <scope>NUCLEOTIDE SEQUENCE [LARGE SCALE GENOMIC DNA]</scope>
    <source>
        <strain evidence="7 8">CGMCC 15060</strain>
    </source>
</reference>
<evidence type="ECO:0000313" key="8">
    <source>
        <dbReference type="Proteomes" id="UP000267900"/>
    </source>
</evidence>
<proteinExistence type="inferred from homology"/>
<dbReference type="InterPro" id="IPR013595">
    <property type="entry name" value="Pept_S33_TAP-like_C"/>
</dbReference>
<dbReference type="EMBL" id="CP034587">
    <property type="protein sequence ID" value="AZQ72759.1"/>
    <property type="molecule type" value="Genomic_DNA"/>
</dbReference>
<comment type="similarity">
    <text evidence="1">Belongs to the peptidase S33 family.</text>
</comment>
<evidence type="ECO:0000259" key="6">
    <source>
        <dbReference type="Pfam" id="PF08386"/>
    </source>
</evidence>
<evidence type="ECO:0000256" key="1">
    <source>
        <dbReference type="ARBA" id="ARBA00010088"/>
    </source>
</evidence>
<evidence type="ECO:0000256" key="4">
    <source>
        <dbReference type="SAM" id="MobiDB-lite"/>
    </source>
</evidence>
<evidence type="ECO:0000256" key="3">
    <source>
        <dbReference type="ARBA" id="ARBA00022801"/>
    </source>
</evidence>
<feature type="region of interest" description="Disordered" evidence="4">
    <location>
        <begin position="33"/>
        <end position="61"/>
    </location>
</feature>
<dbReference type="Proteomes" id="UP000267900">
    <property type="component" value="Chromosome"/>
</dbReference>
<gene>
    <name evidence="7" type="ORF">EKH77_17385</name>
</gene>